<dbReference type="Gene3D" id="1.10.10.10">
    <property type="entry name" value="Winged helix-like DNA-binding domain superfamily/Winged helix DNA-binding domain"/>
    <property type="match status" value="1"/>
</dbReference>
<reference evidence="4" key="3">
    <citation type="submission" date="2021-05" db="EMBL/GenBank/DDBJ databases">
        <title>Protein family content uncovers lineage relationships and bacterial pathway maintenance mechanisms in DPANN archaea.</title>
        <authorList>
            <person name="Castelle C.J."/>
            <person name="Meheust R."/>
            <person name="Jaffe A.L."/>
            <person name="Seitz K."/>
            <person name="Gong X."/>
            <person name="Baker B.J."/>
            <person name="Banfield J.F."/>
        </authorList>
    </citation>
    <scope>NUCLEOTIDE SEQUENCE</scope>
    <source>
        <strain evidence="4">RIFCSPLOWO2_01_FULL_43_13</strain>
    </source>
</reference>
<reference evidence="4" key="2">
    <citation type="submission" date="2021-03" db="EMBL/GenBank/DDBJ databases">
        <authorList>
            <person name="Jaffe A."/>
        </authorList>
    </citation>
    <scope>NUCLEOTIDE SEQUENCE</scope>
    <source>
        <strain evidence="4">RIFCSPLOWO2_01_FULL_43_13</strain>
    </source>
</reference>
<gene>
    <name evidence="2" type="ORF">HA222_04150</name>
    <name evidence="3" type="ORF">HA227_03570</name>
    <name evidence="4" type="ORF">J4478_01075</name>
</gene>
<evidence type="ECO:0000313" key="5">
    <source>
        <dbReference type="Proteomes" id="UP000527315"/>
    </source>
</evidence>
<sequence length="118" mass="13716">MREIEIRVGRNAAKEIGDWFDRPEKWGRQARKVIYVKSLSMISAIVSSERLRLMKALSEEKGASINKIAKKLKRPREAVSRDLHLLEQKGFVRLERKGKEIKPKIQLEKIVIPIISKK</sequence>
<name>A0A7J4KU20_9ARCH</name>
<proteinExistence type="predicted"/>
<dbReference type="SUPFAM" id="SSF46785">
    <property type="entry name" value="Winged helix' DNA-binding domain"/>
    <property type="match status" value="1"/>
</dbReference>
<dbReference type="Proteomes" id="UP000680185">
    <property type="component" value="Unassembled WGS sequence"/>
</dbReference>
<dbReference type="EMBL" id="JAGVWB010000006">
    <property type="protein sequence ID" value="MBS3057976.1"/>
    <property type="molecule type" value="Genomic_DNA"/>
</dbReference>
<feature type="domain" description="HTH arsR-type" evidence="1">
    <location>
        <begin position="30"/>
        <end position="118"/>
    </location>
</feature>
<evidence type="ECO:0000313" key="3">
    <source>
        <dbReference type="EMBL" id="HIH33308.1"/>
    </source>
</evidence>
<evidence type="ECO:0000313" key="4">
    <source>
        <dbReference type="EMBL" id="MBS3057976.1"/>
    </source>
</evidence>
<reference evidence="2 5" key="1">
    <citation type="journal article" date="2020" name="bioRxiv">
        <title>A rank-normalized archaeal taxonomy based on genome phylogeny resolves widespread incomplete and uneven classifications.</title>
        <authorList>
            <person name="Rinke C."/>
            <person name="Chuvochina M."/>
            <person name="Mussig A.J."/>
            <person name="Chaumeil P.-A."/>
            <person name="Waite D.W."/>
            <person name="Whitman W.B."/>
            <person name="Parks D.H."/>
            <person name="Hugenholtz P."/>
        </authorList>
    </citation>
    <scope>NUCLEOTIDE SEQUENCE [LARGE SCALE GENOMIC DNA]</scope>
    <source>
        <strain evidence="2">UBA10191</strain>
    </source>
</reference>
<evidence type="ECO:0000259" key="1">
    <source>
        <dbReference type="PROSITE" id="PS50987"/>
    </source>
</evidence>
<accession>A0A7J4KU20</accession>
<dbReference type="InterPro" id="IPR036388">
    <property type="entry name" value="WH-like_DNA-bd_sf"/>
</dbReference>
<dbReference type="Proteomes" id="UP000590964">
    <property type="component" value="Unassembled WGS sequence"/>
</dbReference>
<dbReference type="EMBL" id="DUFW01000074">
    <property type="protein sequence ID" value="HIH21820.1"/>
    <property type="molecule type" value="Genomic_DNA"/>
</dbReference>
<dbReference type="Pfam" id="PF25212">
    <property type="entry name" value="HVO_A0114"/>
    <property type="match status" value="1"/>
</dbReference>
<dbReference type="PROSITE" id="PS50987">
    <property type="entry name" value="HTH_ARSR_2"/>
    <property type="match status" value="1"/>
</dbReference>
<dbReference type="Proteomes" id="UP000527315">
    <property type="component" value="Unassembled WGS sequence"/>
</dbReference>
<protein>
    <submittedName>
        <fullName evidence="3">Helix-turn-helix domain-containing protein</fullName>
    </submittedName>
</protein>
<dbReference type="GO" id="GO:0003700">
    <property type="term" value="F:DNA-binding transcription factor activity"/>
    <property type="evidence" value="ECO:0007669"/>
    <property type="project" value="InterPro"/>
</dbReference>
<organism evidence="3 5">
    <name type="scientific">Candidatus Iainarchaeum sp</name>
    <dbReference type="NCBI Taxonomy" id="3101447"/>
    <lineage>
        <taxon>Archaea</taxon>
        <taxon>Candidatus Iainarchaeota</taxon>
        <taxon>Candidatus Iainarchaeia</taxon>
        <taxon>Candidatus Iainarchaeales</taxon>
        <taxon>Candidatus Iainarchaeaceae</taxon>
        <taxon>Candidatus Iainarchaeum</taxon>
    </lineage>
</organism>
<dbReference type="AlphaFoldDB" id="A0A7J4KU20"/>
<comment type="caution">
    <text evidence="3">The sequence shown here is derived from an EMBL/GenBank/DDBJ whole genome shotgun (WGS) entry which is preliminary data.</text>
</comment>
<dbReference type="InterPro" id="IPR001845">
    <property type="entry name" value="HTH_ArsR_DNA-bd_dom"/>
</dbReference>
<dbReference type="InterPro" id="IPR036390">
    <property type="entry name" value="WH_DNA-bd_sf"/>
</dbReference>
<evidence type="ECO:0000313" key="2">
    <source>
        <dbReference type="EMBL" id="HIH21820.1"/>
    </source>
</evidence>
<dbReference type="EMBL" id="DUFJ01000076">
    <property type="protein sequence ID" value="HIH33308.1"/>
    <property type="molecule type" value="Genomic_DNA"/>
</dbReference>